<evidence type="ECO:0000256" key="2">
    <source>
        <dbReference type="ARBA" id="ARBA00022692"/>
    </source>
</evidence>
<dbReference type="EMBL" id="LCJB01000048">
    <property type="protein sequence ID" value="KKT69712.1"/>
    <property type="molecule type" value="Genomic_DNA"/>
</dbReference>
<evidence type="ECO:0000313" key="6">
    <source>
        <dbReference type="EMBL" id="KKT69712.1"/>
    </source>
</evidence>
<feature type="transmembrane region" description="Helical" evidence="5">
    <location>
        <begin position="6"/>
        <end position="25"/>
    </location>
</feature>
<dbReference type="InterPro" id="IPR003825">
    <property type="entry name" value="Colicin-V_CvpA"/>
</dbReference>
<dbReference type="GO" id="GO:0016020">
    <property type="term" value="C:membrane"/>
    <property type="evidence" value="ECO:0007669"/>
    <property type="project" value="UniProtKB-SubCell"/>
</dbReference>
<gene>
    <name evidence="6" type="ORF">UW63_C0048G0002</name>
</gene>
<keyword evidence="3 5" id="KW-1133">Transmembrane helix</keyword>
<dbReference type="GO" id="GO:0009403">
    <property type="term" value="P:toxin biosynthetic process"/>
    <property type="evidence" value="ECO:0007669"/>
    <property type="project" value="InterPro"/>
</dbReference>
<evidence type="ECO:0000256" key="5">
    <source>
        <dbReference type="SAM" id="Phobius"/>
    </source>
</evidence>
<feature type="transmembrane region" description="Helical" evidence="5">
    <location>
        <begin position="137"/>
        <end position="160"/>
    </location>
</feature>
<comment type="subcellular location">
    <subcellularLocation>
        <location evidence="1">Membrane</location>
        <topology evidence="1">Multi-pass membrane protein</topology>
    </subcellularLocation>
</comment>
<feature type="transmembrane region" description="Helical" evidence="5">
    <location>
        <begin position="105"/>
        <end position="125"/>
    </location>
</feature>
<sequence>MSLIDIILLVLVGVFAVHGLWFGFIRTLGNGVGLIVGSIVASQYTGVAVDYLGFLFAGNTTVAGIVLFLLILIITQRLVGFIFWIVDRLFGFLRWLPFVGFVNKLLGGILGLVEGFVLVGAGVYFSQLMFPAWVSGWFSGSWVVGYINGVTASLAVMMPWM</sequence>
<evidence type="ECO:0000256" key="1">
    <source>
        <dbReference type="ARBA" id="ARBA00004141"/>
    </source>
</evidence>
<evidence type="ECO:0000256" key="4">
    <source>
        <dbReference type="ARBA" id="ARBA00023136"/>
    </source>
</evidence>
<dbReference type="PANTHER" id="PTHR37306">
    <property type="entry name" value="COLICIN V PRODUCTION PROTEIN"/>
    <property type="match status" value="1"/>
</dbReference>
<dbReference type="PANTHER" id="PTHR37306:SF1">
    <property type="entry name" value="COLICIN V PRODUCTION PROTEIN"/>
    <property type="match status" value="1"/>
</dbReference>
<evidence type="ECO:0000256" key="3">
    <source>
        <dbReference type="ARBA" id="ARBA00022989"/>
    </source>
</evidence>
<organism evidence="6 7">
    <name type="scientific">Candidatus Uhrbacteria bacterium GW2011_GWF2_44_350</name>
    <dbReference type="NCBI Taxonomy" id="1619000"/>
    <lineage>
        <taxon>Bacteria</taxon>
        <taxon>Candidatus Uhriibacteriota</taxon>
    </lineage>
</organism>
<dbReference type="AlphaFoldDB" id="A0A0G1LLR6"/>
<keyword evidence="2 5" id="KW-0812">Transmembrane</keyword>
<dbReference type="Proteomes" id="UP000034154">
    <property type="component" value="Unassembled WGS sequence"/>
</dbReference>
<feature type="transmembrane region" description="Helical" evidence="5">
    <location>
        <begin position="32"/>
        <end position="56"/>
    </location>
</feature>
<dbReference type="Pfam" id="PF02674">
    <property type="entry name" value="Colicin_V"/>
    <property type="match status" value="1"/>
</dbReference>
<name>A0A0G1LLR6_9BACT</name>
<comment type="caution">
    <text evidence="6">The sequence shown here is derived from an EMBL/GenBank/DDBJ whole genome shotgun (WGS) entry which is preliminary data.</text>
</comment>
<feature type="transmembrane region" description="Helical" evidence="5">
    <location>
        <begin position="62"/>
        <end position="85"/>
    </location>
</feature>
<evidence type="ECO:0000313" key="7">
    <source>
        <dbReference type="Proteomes" id="UP000034154"/>
    </source>
</evidence>
<protein>
    <submittedName>
        <fullName evidence="6">Colicin V production protein</fullName>
    </submittedName>
</protein>
<proteinExistence type="predicted"/>
<keyword evidence="4 5" id="KW-0472">Membrane</keyword>
<accession>A0A0G1LLR6</accession>
<reference evidence="6 7" key="1">
    <citation type="journal article" date="2015" name="Nature">
        <title>rRNA introns, odd ribosomes, and small enigmatic genomes across a large radiation of phyla.</title>
        <authorList>
            <person name="Brown C.T."/>
            <person name="Hug L.A."/>
            <person name="Thomas B.C."/>
            <person name="Sharon I."/>
            <person name="Castelle C.J."/>
            <person name="Singh A."/>
            <person name="Wilkins M.J."/>
            <person name="Williams K.H."/>
            <person name="Banfield J.F."/>
        </authorList>
    </citation>
    <scope>NUCLEOTIDE SEQUENCE [LARGE SCALE GENOMIC DNA]</scope>
</reference>